<keyword evidence="5" id="KW-0597">Phosphoprotein</keyword>
<keyword evidence="10" id="KW-1133">Transmembrane helix</keyword>
<dbReference type="CDD" id="cd06225">
    <property type="entry name" value="HAMP"/>
    <property type="match status" value="1"/>
</dbReference>
<sequence length="598" mass="68656">MSLFPFRNEENRYYFRDLFILSGVILFGIFLAELIHFRQNSDFHFVDRILVYFYYTVPLFILFLALSYFYRNKRNLETGRLKSSIRYRLSLSFLFVAILPSIPIFFLSSNIIGKVFEGFYGLDIAQALDSGDYFIRKELAGEKKDLIEKAKLLRNLVLQERPNAHVLTERSNQLDLISNPNYYVGWHENHTLMLESRTLKIPMTDAGQFIDSEEKGIQENINVQPNSAYYLLKIHAKDPSKYLILGKRIFSGEEEKAYALWNTRRNYLAANLAKEKLPYEIRLTVSLITIFTFLLSIIFSLVFARKISRPIIDLANATQKVSLGDTDINLPLTEGGEIGALVESFNQMVKDLKSKNEELMHSQRIAAWKEVAQRMAHEIKNPLTPIQLSAERIRRKLNTSVPENFQEIVTKGTETIIGQVKILEHLVNEFSEFARMPAPRLINQHLEPVVLESAKLFEHSPGIQIELNLGKNLPEIFLDKKLFQGIMNNLFKNAVEAIEKRKAKEESSSLVGKIRITTKLDRRIMRRSVVLLVEDNGIGISPDYRSKVFEPYYSTKDEHTSGIGLAIVQKTVIDHNGHISVDSSELGGCKFRIELPVA</sequence>
<dbReference type="NCBIfam" id="NF047496">
    <property type="entry name" value="HK_LIC11548"/>
    <property type="match status" value="1"/>
</dbReference>
<dbReference type="PANTHER" id="PTHR44936:SF10">
    <property type="entry name" value="SENSOR PROTEIN RSTB"/>
    <property type="match status" value="1"/>
</dbReference>
<dbReference type="GO" id="GO:0005886">
    <property type="term" value="C:plasma membrane"/>
    <property type="evidence" value="ECO:0007669"/>
    <property type="project" value="UniProtKB-SubCell"/>
</dbReference>
<evidence type="ECO:0000256" key="4">
    <source>
        <dbReference type="ARBA" id="ARBA00022475"/>
    </source>
</evidence>
<comment type="catalytic activity">
    <reaction evidence="1">
        <text>ATP + protein L-histidine = ADP + protein N-phospho-L-histidine.</text>
        <dbReference type="EC" id="2.7.13.3"/>
    </reaction>
</comment>
<evidence type="ECO:0000256" key="1">
    <source>
        <dbReference type="ARBA" id="ARBA00000085"/>
    </source>
</evidence>
<dbReference type="Gene3D" id="1.10.287.130">
    <property type="match status" value="1"/>
</dbReference>
<name>A0A2M9Z9P8_9LEPT</name>
<feature type="domain" description="Histidine kinase" evidence="11">
    <location>
        <begin position="374"/>
        <end position="598"/>
    </location>
</feature>
<dbReference type="InterPro" id="IPR003660">
    <property type="entry name" value="HAMP_dom"/>
</dbReference>
<comment type="subcellular location">
    <subcellularLocation>
        <location evidence="2">Cell membrane</location>
        <topology evidence="2">Multi-pass membrane protein</topology>
    </subcellularLocation>
</comment>
<dbReference type="InterPro" id="IPR005467">
    <property type="entry name" value="His_kinase_dom"/>
</dbReference>
<protein>
    <recommendedName>
        <fullName evidence="3">histidine kinase</fullName>
        <ecNumber evidence="3">2.7.13.3</ecNumber>
    </recommendedName>
</protein>
<evidence type="ECO:0000256" key="3">
    <source>
        <dbReference type="ARBA" id="ARBA00012438"/>
    </source>
</evidence>
<dbReference type="InterPro" id="IPR004358">
    <property type="entry name" value="Sig_transdc_His_kin-like_C"/>
</dbReference>
<dbReference type="CDD" id="cd00082">
    <property type="entry name" value="HisKA"/>
    <property type="match status" value="1"/>
</dbReference>
<dbReference type="Pfam" id="PF00672">
    <property type="entry name" value="HAMP"/>
    <property type="match status" value="1"/>
</dbReference>
<keyword evidence="9" id="KW-0067">ATP-binding</keyword>
<keyword evidence="6" id="KW-0808">Transferase</keyword>
<dbReference type="PROSITE" id="PS50885">
    <property type="entry name" value="HAMP"/>
    <property type="match status" value="1"/>
</dbReference>
<keyword evidence="10" id="KW-0812">Transmembrane</keyword>
<dbReference type="PANTHER" id="PTHR44936">
    <property type="entry name" value="SENSOR PROTEIN CREC"/>
    <property type="match status" value="1"/>
</dbReference>
<evidence type="ECO:0000256" key="9">
    <source>
        <dbReference type="ARBA" id="ARBA00022840"/>
    </source>
</evidence>
<dbReference type="SMART" id="SM00304">
    <property type="entry name" value="HAMP"/>
    <property type="match status" value="1"/>
</dbReference>
<proteinExistence type="predicted"/>
<accession>A0A2M9Z9P8</accession>
<dbReference type="EMBL" id="NPDT01000006">
    <property type="protein sequence ID" value="PJZ65159.1"/>
    <property type="molecule type" value="Genomic_DNA"/>
</dbReference>
<evidence type="ECO:0000256" key="5">
    <source>
        <dbReference type="ARBA" id="ARBA00022553"/>
    </source>
</evidence>
<dbReference type="Pfam" id="PF02518">
    <property type="entry name" value="HATPase_c"/>
    <property type="match status" value="1"/>
</dbReference>
<evidence type="ECO:0000256" key="8">
    <source>
        <dbReference type="ARBA" id="ARBA00022777"/>
    </source>
</evidence>
<reference evidence="13 14" key="1">
    <citation type="submission" date="2017-07" db="EMBL/GenBank/DDBJ databases">
        <title>Leptospira spp. isolated from tropical soils.</title>
        <authorList>
            <person name="Thibeaux R."/>
            <person name="Iraola G."/>
            <person name="Ferres I."/>
            <person name="Bierque E."/>
            <person name="Girault D."/>
            <person name="Soupe-Gilbert M.-E."/>
            <person name="Picardeau M."/>
            <person name="Goarant C."/>
        </authorList>
    </citation>
    <scope>NUCLEOTIDE SEQUENCE [LARGE SCALE GENOMIC DNA]</scope>
    <source>
        <strain evidence="13 14">FH2-C-A2</strain>
    </source>
</reference>
<evidence type="ECO:0000259" key="11">
    <source>
        <dbReference type="PROSITE" id="PS50109"/>
    </source>
</evidence>
<dbReference type="SUPFAM" id="SSF47384">
    <property type="entry name" value="Homodimeric domain of signal transducing histidine kinase"/>
    <property type="match status" value="1"/>
</dbReference>
<feature type="transmembrane region" description="Helical" evidence="10">
    <location>
        <begin position="18"/>
        <end position="37"/>
    </location>
</feature>
<gene>
    <name evidence="13" type="ORF">CH371_14655</name>
</gene>
<comment type="caution">
    <text evidence="13">The sequence shown here is derived from an EMBL/GenBank/DDBJ whole genome shotgun (WGS) entry which is preliminary data.</text>
</comment>
<organism evidence="13 14">
    <name type="scientific">Leptospira wolffii</name>
    <dbReference type="NCBI Taxonomy" id="409998"/>
    <lineage>
        <taxon>Bacteria</taxon>
        <taxon>Pseudomonadati</taxon>
        <taxon>Spirochaetota</taxon>
        <taxon>Spirochaetia</taxon>
        <taxon>Leptospirales</taxon>
        <taxon>Leptospiraceae</taxon>
        <taxon>Leptospira</taxon>
    </lineage>
</organism>
<feature type="domain" description="HAMP" evidence="12">
    <location>
        <begin position="305"/>
        <end position="357"/>
    </location>
</feature>
<dbReference type="SMART" id="SM00388">
    <property type="entry name" value="HisKA"/>
    <property type="match status" value="1"/>
</dbReference>
<evidence type="ECO:0000313" key="13">
    <source>
        <dbReference type="EMBL" id="PJZ65159.1"/>
    </source>
</evidence>
<feature type="transmembrane region" description="Helical" evidence="10">
    <location>
        <begin position="49"/>
        <end position="70"/>
    </location>
</feature>
<dbReference type="GO" id="GO:0000155">
    <property type="term" value="F:phosphorelay sensor kinase activity"/>
    <property type="evidence" value="ECO:0007669"/>
    <property type="project" value="InterPro"/>
</dbReference>
<keyword evidence="4" id="KW-1003">Cell membrane</keyword>
<dbReference type="InterPro" id="IPR003594">
    <property type="entry name" value="HATPase_dom"/>
</dbReference>
<keyword evidence="10" id="KW-0472">Membrane</keyword>
<dbReference type="Gene3D" id="6.10.340.10">
    <property type="match status" value="1"/>
</dbReference>
<feature type="transmembrane region" description="Helical" evidence="10">
    <location>
        <begin position="91"/>
        <end position="112"/>
    </location>
</feature>
<dbReference type="InterPro" id="IPR003661">
    <property type="entry name" value="HisK_dim/P_dom"/>
</dbReference>
<dbReference type="SUPFAM" id="SSF55874">
    <property type="entry name" value="ATPase domain of HSP90 chaperone/DNA topoisomerase II/histidine kinase"/>
    <property type="match status" value="1"/>
</dbReference>
<evidence type="ECO:0000313" key="14">
    <source>
        <dbReference type="Proteomes" id="UP000231912"/>
    </source>
</evidence>
<dbReference type="InterPro" id="IPR050980">
    <property type="entry name" value="2C_sensor_his_kinase"/>
</dbReference>
<keyword evidence="8 13" id="KW-0418">Kinase</keyword>
<evidence type="ECO:0000256" key="6">
    <source>
        <dbReference type="ARBA" id="ARBA00022679"/>
    </source>
</evidence>
<keyword evidence="7" id="KW-0547">Nucleotide-binding</keyword>
<dbReference type="RefSeq" id="WP_100759559.1">
    <property type="nucleotide sequence ID" value="NZ_NPDT01000006.1"/>
</dbReference>
<dbReference type="InterPro" id="IPR036097">
    <property type="entry name" value="HisK_dim/P_sf"/>
</dbReference>
<evidence type="ECO:0000256" key="2">
    <source>
        <dbReference type="ARBA" id="ARBA00004651"/>
    </source>
</evidence>
<evidence type="ECO:0000259" key="12">
    <source>
        <dbReference type="PROSITE" id="PS50885"/>
    </source>
</evidence>
<dbReference type="SUPFAM" id="SSF158472">
    <property type="entry name" value="HAMP domain-like"/>
    <property type="match status" value="1"/>
</dbReference>
<dbReference type="AlphaFoldDB" id="A0A2M9Z9P8"/>
<dbReference type="PROSITE" id="PS50109">
    <property type="entry name" value="HIS_KIN"/>
    <property type="match status" value="1"/>
</dbReference>
<dbReference type="PRINTS" id="PR00344">
    <property type="entry name" value="BCTRLSENSOR"/>
</dbReference>
<dbReference type="Proteomes" id="UP000231912">
    <property type="component" value="Unassembled WGS sequence"/>
</dbReference>
<evidence type="ECO:0000256" key="7">
    <source>
        <dbReference type="ARBA" id="ARBA00022741"/>
    </source>
</evidence>
<feature type="transmembrane region" description="Helical" evidence="10">
    <location>
        <begin position="281"/>
        <end position="304"/>
    </location>
</feature>
<dbReference type="Gene3D" id="3.30.565.10">
    <property type="entry name" value="Histidine kinase-like ATPase, C-terminal domain"/>
    <property type="match status" value="1"/>
</dbReference>
<dbReference type="SMART" id="SM00387">
    <property type="entry name" value="HATPase_c"/>
    <property type="match status" value="1"/>
</dbReference>
<dbReference type="GO" id="GO:0005524">
    <property type="term" value="F:ATP binding"/>
    <property type="evidence" value="ECO:0007669"/>
    <property type="project" value="UniProtKB-KW"/>
</dbReference>
<dbReference type="InterPro" id="IPR036890">
    <property type="entry name" value="HATPase_C_sf"/>
</dbReference>
<evidence type="ECO:0000256" key="10">
    <source>
        <dbReference type="SAM" id="Phobius"/>
    </source>
</evidence>
<dbReference type="Pfam" id="PF00512">
    <property type="entry name" value="HisKA"/>
    <property type="match status" value="1"/>
</dbReference>
<dbReference type="EC" id="2.7.13.3" evidence="3"/>